<dbReference type="GO" id="GO:0000160">
    <property type="term" value="P:phosphorelay signal transduction system"/>
    <property type="evidence" value="ECO:0007669"/>
    <property type="project" value="InterPro"/>
</dbReference>
<evidence type="ECO:0000313" key="4">
    <source>
        <dbReference type="Proteomes" id="UP001153076"/>
    </source>
</evidence>
<evidence type="ECO:0000259" key="2">
    <source>
        <dbReference type="PROSITE" id="PS50110"/>
    </source>
</evidence>
<gene>
    <name evidence="3" type="ORF">Cgig2_012192</name>
</gene>
<dbReference type="Gene3D" id="3.40.50.2300">
    <property type="match status" value="2"/>
</dbReference>
<accession>A0A9Q1KTD7</accession>
<reference evidence="3" key="1">
    <citation type="submission" date="2022-04" db="EMBL/GenBank/DDBJ databases">
        <title>Carnegiea gigantea Genome sequencing and assembly v2.</title>
        <authorList>
            <person name="Copetti D."/>
            <person name="Sanderson M.J."/>
            <person name="Burquez A."/>
            <person name="Wojciechowski M.F."/>
        </authorList>
    </citation>
    <scope>NUCLEOTIDE SEQUENCE</scope>
    <source>
        <strain evidence="3">SGP5-SGP5p</strain>
        <tissue evidence="3">Aerial part</tissue>
    </source>
</reference>
<feature type="modified residue" description="4-aspartylphosphate" evidence="1">
    <location>
        <position position="247"/>
    </location>
</feature>
<evidence type="ECO:0000313" key="3">
    <source>
        <dbReference type="EMBL" id="KAJ8448548.1"/>
    </source>
</evidence>
<dbReference type="InterPro" id="IPR011006">
    <property type="entry name" value="CheY-like_superfamily"/>
</dbReference>
<feature type="domain" description="Response regulatory" evidence="2">
    <location>
        <begin position="13"/>
        <end position="127"/>
    </location>
</feature>
<name>A0A9Q1KTD7_9CARY</name>
<evidence type="ECO:0000256" key="1">
    <source>
        <dbReference type="PROSITE-ProRule" id="PRU00169"/>
    </source>
</evidence>
<dbReference type="AlphaFoldDB" id="A0A9Q1KTD7"/>
<dbReference type="SMART" id="SM00448">
    <property type="entry name" value="REC"/>
    <property type="match status" value="2"/>
</dbReference>
<dbReference type="OrthoDB" id="21225at2759"/>
<comment type="caution">
    <text evidence="3">The sequence shown here is derived from an EMBL/GenBank/DDBJ whole genome shotgun (WGS) entry which is preliminary data.</text>
</comment>
<dbReference type="InterPro" id="IPR001789">
    <property type="entry name" value="Sig_transdc_resp-reg_receiver"/>
</dbReference>
<keyword evidence="1" id="KW-0597">Phosphoprotein</keyword>
<dbReference type="Pfam" id="PF00072">
    <property type="entry name" value="Response_reg"/>
    <property type="match status" value="2"/>
</dbReference>
<feature type="domain" description="Response regulatory" evidence="2">
    <location>
        <begin position="197"/>
        <end position="311"/>
    </location>
</feature>
<organism evidence="3 4">
    <name type="scientific">Carnegiea gigantea</name>
    <dbReference type="NCBI Taxonomy" id="171969"/>
    <lineage>
        <taxon>Eukaryota</taxon>
        <taxon>Viridiplantae</taxon>
        <taxon>Streptophyta</taxon>
        <taxon>Embryophyta</taxon>
        <taxon>Tracheophyta</taxon>
        <taxon>Spermatophyta</taxon>
        <taxon>Magnoliopsida</taxon>
        <taxon>eudicotyledons</taxon>
        <taxon>Gunneridae</taxon>
        <taxon>Pentapetalae</taxon>
        <taxon>Caryophyllales</taxon>
        <taxon>Cactineae</taxon>
        <taxon>Cactaceae</taxon>
        <taxon>Cactoideae</taxon>
        <taxon>Echinocereeae</taxon>
        <taxon>Carnegiea</taxon>
    </lineage>
</organism>
<feature type="modified residue" description="4-aspartylphosphate" evidence="1">
    <location>
        <position position="63"/>
    </location>
</feature>
<proteinExistence type="predicted"/>
<keyword evidence="4" id="KW-1185">Reference proteome</keyword>
<dbReference type="PANTHER" id="PTHR43228:SF1">
    <property type="entry name" value="TWO-COMPONENT RESPONSE REGULATOR ARR22"/>
    <property type="match status" value="1"/>
</dbReference>
<dbReference type="CDD" id="cd17546">
    <property type="entry name" value="REC_hyHK_CKI1_RcsC-like"/>
    <property type="match status" value="2"/>
</dbReference>
<dbReference type="EMBL" id="JAKOGI010000029">
    <property type="protein sequence ID" value="KAJ8448548.1"/>
    <property type="molecule type" value="Genomic_DNA"/>
</dbReference>
<dbReference type="InterPro" id="IPR052048">
    <property type="entry name" value="ST_Response_Regulator"/>
</dbReference>
<sequence>MDIEGSEVPVKYTALIVDDMPIMRTVEQVFLAARGFNTVVVENGKEAVDLFAAGNSFDIVLMDLEMPIMNGIQATKEIRALGVKSLIFGVTSADEESMQTFKTAGLDECFEKPLDDEKINKILERLNKGINSVRDISIGIPANNSPASSPIPQLRAILVDKAKSLVVDFASSCRSTSTILTKKMAVEGSEVPIKKCTALIADDMPIIRTVEQVFLNIAREFKTEVENGKQAVALFPAGKSFNVVLIDLEMPIMNGIQATRKIRAMGVKSLIFGITSGDKESIQTFKGAGLDECFEKPLDDEKIDKILERLDK</sequence>
<dbReference type="Proteomes" id="UP001153076">
    <property type="component" value="Unassembled WGS sequence"/>
</dbReference>
<protein>
    <recommendedName>
        <fullName evidence="2">Response regulatory domain-containing protein</fullName>
    </recommendedName>
</protein>
<dbReference type="SUPFAM" id="SSF52172">
    <property type="entry name" value="CheY-like"/>
    <property type="match status" value="2"/>
</dbReference>
<dbReference type="PANTHER" id="PTHR43228">
    <property type="entry name" value="TWO-COMPONENT RESPONSE REGULATOR"/>
    <property type="match status" value="1"/>
</dbReference>
<dbReference type="PROSITE" id="PS50110">
    <property type="entry name" value="RESPONSE_REGULATORY"/>
    <property type="match status" value="2"/>
</dbReference>